<dbReference type="Proteomes" id="UP000694728">
    <property type="component" value="Unplaced"/>
</dbReference>
<dbReference type="Ensembl" id="ENSSSCT00040019971.1">
    <property type="protein sequence ID" value="ENSSSCP00040008316.1"/>
    <property type="gene ID" value="ENSSSCG00040014885.1"/>
</dbReference>
<dbReference type="AlphaFoldDB" id="A0A8D1DKW4"/>
<dbReference type="Ensembl" id="ENSSSCT00055042334.1">
    <property type="protein sequence ID" value="ENSSSCP00055033709.1"/>
    <property type="gene ID" value="ENSSSCG00055021569.1"/>
</dbReference>
<feature type="transmembrane region" description="Helical" evidence="1">
    <location>
        <begin position="29"/>
        <end position="56"/>
    </location>
</feature>
<accession>A0A8D1DKW4</accession>
<dbReference type="Ensembl" id="ENSSSCT00045024051.1">
    <property type="protein sequence ID" value="ENSSSCP00045016593.1"/>
    <property type="gene ID" value="ENSSSCG00045014131.1"/>
</dbReference>
<proteinExistence type="predicted"/>
<evidence type="ECO:0000313" key="3">
    <source>
        <dbReference type="Proteomes" id="UP000694722"/>
    </source>
</evidence>
<keyword evidence="1" id="KW-0472">Membrane</keyword>
<feature type="transmembrane region" description="Helical" evidence="1">
    <location>
        <begin position="68"/>
        <end position="90"/>
    </location>
</feature>
<keyword evidence="1" id="KW-1133">Transmembrane helix</keyword>
<evidence type="ECO:0000313" key="2">
    <source>
        <dbReference type="Ensembl" id="ENSSSCP00040008316.1"/>
    </source>
</evidence>
<name>A0A8D1DKW4_PIG</name>
<protein>
    <submittedName>
        <fullName evidence="2">Uncharacterized protein</fullName>
    </submittedName>
</protein>
<evidence type="ECO:0000256" key="1">
    <source>
        <dbReference type="SAM" id="Phobius"/>
    </source>
</evidence>
<keyword evidence="1" id="KW-0812">Transmembrane</keyword>
<organism evidence="2 3">
    <name type="scientific">Sus scrofa</name>
    <name type="common">Pig</name>
    <dbReference type="NCBI Taxonomy" id="9823"/>
    <lineage>
        <taxon>Eukaryota</taxon>
        <taxon>Metazoa</taxon>
        <taxon>Chordata</taxon>
        <taxon>Craniata</taxon>
        <taxon>Vertebrata</taxon>
        <taxon>Euteleostomi</taxon>
        <taxon>Mammalia</taxon>
        <taxon>Eutheria</taxon>
        <taxon>Laurasiatheria</taxon>
        <taxon>Artiodactyla</taxon>
        <taxon>Suina</taxon>
        <taxon>Suidae</taxon>
        <taxon>Sus</taxon>
    </lineage>
</organism>
<sequence>MSVPFSPHPLQNLFFVDLLMIVILTSVRWYLIVILICISLIISTVEHLFMCVLAICVSYFEKYLFRSYAHFSVGLFAFLLLLLSCMNLYILEIKPLLVASFTPIFSHCIGCLFFSFLFLMNATRDYHAKSSKSKREG</sequence>
<dbReference type="Proteomes" id="UP000694722">
    <property type="component" value="Unplaced"/>
</dbReference>
<dbReference type="Proteomes" id="UP000694724">
    <property type="component" value="Unplaced"/>
</dbReference>
<feature type="transmembrane region" description="Helical" evidence="1">
    <location>
        <begin position="96"/>
        <end position="119"/>
    </location>
</feature>
<reference evidence="2" key="1">
    <citation type="submission" date="2025-05" db="UniProtKB">
        <authorList>
            <consortium name="Ensembl"/>
        </authorList>
    </citation>
    <scope>IDENTIFICATION</scope>
</reference>